<dbReference type="EMBL" id="JABFAA010000010">
    <property type="protein sequence ID" value="MBA0694228.1"/>
    <property type="molecule type" value="Genomic_DNA"/>
</dbReference>
<evidence type="ECO:0000256" key="1">
    <source>
        <dbReference type="SAM" id="MobiDB-lite"/>
    </source>
</evidence>
<evidence type="ECO:0000313" key="2">
    <source>
        <dbReference type="EMBL" id="MBA0694228.1"/>
    </source>
</evidence>
<organism evidence="2 3">
    <name type="scientific">Gossypium aridum</name>
    <name type="common">American cotton</name>
    <name type="synonym">Erioxylum aridum</name>
    <dbReference type="NCBI Taxonomy" id="34290"/>
    <lineage>
        <taxon>Eukaryota</taxon>
        <taxon>Viridiplantae</taxon>
        <taxon>Streptophyta</taxon>
        <taxon>Embryophyta</taxon>
        <taxon>Tracheophyta</taxon>
        <taxon>Spermatophyta</taxon>
        <taxon>Magnoliopsida</taxon>
        <taxon>eudicotyledons</taxon>
        <taxon>Gunneridae</taxon>
        <taxon>Pentapetalae</taxon>
        <taxon>rosids</taxon>
        <taxon>malvids</taxon>
        <taxon>Malvales</taxon>
        <taxon>Malvaceae</taxon>
        <taxon>Malvoideae</taxon>
        <taxon>Gossypium</taxon>
    </lineage>
</organism>
<feature type="compositionally biased region" description="Low complexity" evidence="1">
    <location>
        <begin position="27"/>
        <end position="43"/>
    </location>
</feature>
<name>A0A7J8Y3S2_GOSAI</name>
<proteinExistence type="predicted"/>
<gene>
    <name evidence="2" type="ORF">Goari_004544</name>
</gene>
<keyword evidence="3" id="KW-1185">Reference proteome</keyword>
<evidence type="ECO:0000313" key="3">
    <source>
        <dbReference type="Proteomes" id="UP000593577"/>
    </source>
</evidence>
<reference evidence="2 3" key="1">
    <citation type="journal article" date="2019" name="Genome Biol. Evol.">
        <title>Insights into the evolution of the New World diploid cottons (Gossypium, subgenus Houzingenia) based on genome sequencing.</title>
        <authorList>
            <person name="Grover C.E."/>
            <person name="Arick M.A. 2nd"/>
            <person name="Thrash A."/>
            <person name="Conover J.L."/>
            <person name="Sanders W.S."/>
            <person name="Peterson D.G."/>
            <person name="Frelichowski J.E."/>
            <person name="Scheffler J.A."/>
            <person name="Scheffler B.E."/>
            <person name="Wendel J.F."/>
        </authorList>
    </citation>
    <scope>NUCLEOTIDE SEQUENCE [LARGE SCALE GENOMIC DNA]</scope>
    <source>
        <strain evidence="2">185</strain>
        <tissue evidence="2">Leaf</tissue>
    </source>
</reference>
<protein>
    <submittedName>
        <fullName evidence="2">Uncharacterized protein</fullName>
    </submittedName>
</protein>
<feature type="non-terminal residue" evidence="2">
    <location>
        <position position="43"/>
    </location>
</feature>
<comment type="caution">
    <text evidence="2">The sequence shown here is derived from an EMBL/GenBank/DDBJ whole genome shotgun (WGS) entry which is preliminary data.</text>
</comment>
<accession>A0A7J8Y3S2</accession>
<feature type="non-terminal residue" evidence="2">
    <location>
        <position position="1"/>
    </location>
</feature>
<dbReference type="Proteomes" id="UP000593577">
    <property type="component" value="Unassembled WGS sequence"/>
</dbReference>
<dbReference type="AlphaFoldDB" id="A0A7J8Y3S2"/>
<sequence>SEGLLPILRWKSIGRTQAKKTLKKLQSSTRRTGNSTNTTLGST</sequence>
<feature type="region of interest" description="Disordered" evidence="1">
    <location>
        <begin position="18"/>
        <end position="43"/>
    </location>
</feature>